<dbReference type="RefSeq" id="XP_035446265.2">
    <property type="nucleotide sequence ID" value="XM_035590372.2"/>
</dbReference>
<comment type="subcellular location">
    <subcellularLocation>
        <location evidence="1">Cell membrane</location>
        <topology evidence="1">Single-pass membrane protein</topology>
    </subcellularLocation>
</comment>
<feature type="transmembrane region" description="Helical" evidence="12">
    <location>
        <begin position="770"/>
        <end position="789"/>
    </location>
</feature>
<dbReference type="Gene3D" id="3.30.200.20">
    <property type="entry name" value="Phosphorylase Kinase, domain 1"/>
    <property type="match status" value="1"/>
</dbReference>
<feature type="binding site" evidence="10">
    <location>
        <position position="857"/>
    </location>
    <ligand>
        <name>ATP</name>
        <dbReference type="ChEBI" id="CHEBI:30616"/>
    </ligand>
</feature>
<keyword evidence="3 13" id="KW-0732">Signal</keyword>
<dbReference type="PROSITE" id="PS00109">
    <property type="entry name" value="PROTEIN_KINASE_TYR"/>
    <property type="match status" value="1"/>
</dbReference>
<dbReference type="OrthoDB" id="4062651at2759"/>
<dbReference type="InterPro" id="IPR017441">
    <property type="entry name" value="Protein_kinase_ATP_BS"/>
</dbReference>
<evidence type="ECO:0000256" key="7">
    <source>
        <dbReference type="ARBA" id="ARBA00023170"/>
    </source>
</evidence>
<keyword evidence="2 12" id="KW-0812">Transmembrane</keyword>
<dbReference type="InterPro" id="IPR020635">
    <property type="entry name" value="Tyr_kinase_cat_dom"/>
</dbReference>
<dbReference type="PANTHER" id="PTHR24416:SF349">
    <property type="entry name" value="TYROSINE-PROTEIN KINASE RYK"/>
    <property type="match status" value="1"/>
</dbReference>
<dbReference type="GO" id="GO:0005524">
    <property type="term" value="F:ATP binding"/>
    <property type="evidence" value="ECO:0007669"/>
    <property type="project" value="UniProtKB-UniRule"/>
</dbReference>
<dbReference type="AlphaFoldDB" id="A0A9R0DAX0"/>
<evidence type="ECO:0000256" key="12">
    <source>
        <dbReference type="SAM" id="Phobius"/>
    </source>
</evidence>
<keyword evidence="15" id="KW-1185">Reference proteome</keyword>
<organism evidence="15 16">
    <name type="scientific">Spodoptera frugiperda</name>
    <name type="common">Fall armyworm</name>
    <dbReference type="NCBI Taxonomy" id="7108"/>
    <lineage>
        <taxon>Eukaryota</taxon>
        <taxon>Metazoa</taxon>
        <taxon>Ecdysozoa</taxon>
        <taxon>Arthropoda</taxon>
        <taxon>Hexapoda</taxon>
        <taxon>Insecta</taxon>
        <taxon>Pterygota</taxon>
        <taxon>Neoptera</taxon>
        <taxon>Endopterygota</taxon>
        <taxon>Lepidoptera</taxon>
        <taxon>Glossata</taxon>
        <taxon>Ditrysia</taxon>
        <taxon>Noctuoidea</taxon>
        <taxon>Noctuidae</taxon>
        <taxon>Amphipyrinae</taxon>
        <taxon>Spodoptera</taxon>
    </lineage>
</organism>
<dbReference type="InterPro" id="IPR000719">
    <property type="entry name" value="Prot_kinase_dom"/>
</dbReference>
<keyword evidence="10" id="KW-0067">ATP-binding</keyword>
<keyword evidence="10" id="KW-0547">Nucleotide-binding</keyword>
<evidence type="ECO:0000256" key="4">
    <source>
        <dbReference type="ARBA" id="ARBA00022889"/>
    </source>
</evidence>
<dbReference type="GO" id="GO:0007155">
    <property type="term" value="P:cell adhesion"/>
    <property type="evidence" value="ECO:0007669"/>
    <property type="project" value="UniProtKB-KW"/>
</dbReference>
<evidence type="ECO:0000259" key="14">
    <source>
        <dbReference type="PROSITE" id="PS50011"/>
    </source>
</evidence>
<evidence type="ECO:0000256" key="13">
    <source>
        <dbReference type="SAM" id="SignalP"/>
    </source>
</evidence>
<dbReference type="GeneID" id="118273410"/>
<evidence type="ECO:0000256" key="6">
    <source>
        <dbReference type="ARBA" id="ARBA00023136"/>
    </source>
</evidence>
<dbReference type="InterPro" id="IPR001828">
    <property type="entry name" value="ANF_lig-bd_rcpt"/>
</dbReference>
<evidence type="ECO:0000256" key="9">
    <source>
        <dbReference type="ARBA" id="ARBA00051243"/>
    </source>
</evidence>
<evidence type="ECO:0000313" key="15">
    <source>
        <dbReference type="Proteomes" id="UP000829999"/>
    </source>
</evidence>
<evidence type="ECO:0000256" key="8">
    <source>
        <dbReference type="ARBA" id="ARBA00023180"/>
    </source>
</evidence>
<dbReference type="InterPro" id="IPR008266">
    <property type="entry name" value="Tyr_kinase_AS"/>
</dbReference>
<evidence type="ECO:0000256" key="3">
    <source>
        <dbReference type="ARBA" id="ARBA00022729"/>
    </source>
</evidence>
<evidence type="ECO:0000256" key="5">
    <source>
        <dbReference type="ARBA" id="ARBA00022989"/>
    </source>
</evidence>
<dbReference type="GO" id="GO:0007169">
    <property type="term" value="P:cell surface receptor protein tyrosine kinase signaling pathway"/>
    <property type="evidence" value="ECO:0007669"/>
    <property type="project" value="TreeGrafter"/>
</dbReference>
<feature type="signal peptide" evidence="13">
    <location>
        <begin position="1"/>
        <end position="32"/>
    </location>
</feature>
<sequence length="1151" mass="127319">MCRAMFRVAGRAPALLLLLAAAAALAADAADAADHFSPNCAKLHKHGIKQEWQRIGSLRERARERPLQLYWGSAAGRAASALLLVLLRHLYSYDSLELIEGPLSTTQLAEILPEKGDHSYKTWVIALSTAWVPGPIKPWVEGSGSNGGLAGPRLAEFGASPVSARRRLFVWLAPHVRAFNDCMTMQWPFDVNETTRLHCGFIDPKVPRDNSTVEVLSIDDSATLDQLLKRARAAESPLLARQVNYTVFFNTLRTANHSFLFLDFDIWSGEPGVRAIEPPPCVYGGSTSCVRELDSAISLRVADVEKLQVYAPLLFMFVHEFDPPPEALRYILEKEASGTNIEEAACAWVDKKKVHYYNHTNREKYNTINNIVVIYMCDYYGVSYNNLLLDVKGFLEKQLEKNYNKMNIGLHRFFVNCSDNYDMSKRLSDLTGLMVINRMLGVVSLAPDGALQTSAVAAANKVPLLLVDVAPEDSCSAAAGTTWWVAGSPRHLARALAHFVLAAGWKRLAVISDDTLLAQQYNAAVKLNTTIVSRVFHINTGLTDNDIHRTLDDLRATKARIIFINANAGSATAIFEAAVQRRMTFSKGFIWIMRDWEQHNKTVCNSEKHFTVSFWNHSPSNDGNNDNSATVPDRILEKHKSLPRAAACINAFLTLVLGFKNFSRSVYRDLRNDDVIKSFNESVVKSPVTGVPHSHPLRYKNRVLEDTYVYIEEWCGGQVSRRLATWRVNVTSGAVRQWGASDVADLPHDDGTSSCWITSGDPFDPVCYDVAVACVLLLLPLMLVAVLLVRRRLARLAHEQQIHAIARRQHVATVLADYLVERDSLELHSQLGEGRFGTVRLARLRTPGRNPRYVAAKALRDNAAPTDESEFLREACMIASLDHAHIVRLVGVCIADGPPLVLMDLAFFGDLLGYLRARRHLVDGTGSEETTECDEAEHVSAETLTRLAREAAEALQYLAGRGVVHRDVRAANCLIDKRRSLKLADFGMARDTVAGADGAFAYSCRRRALFPVLWMAPESLAHGVFSAASDVWAFGVLVLELVTLGARPYGTMSPIRVLDYVASGGSPPLPLDATQQTRGLTQLCWQRTAERRPSATELAAYLAAWPRALHPVLTDERDADSGFGESPSTELLPPESPAHTHDQLDILAATP</sequence>
<keyword evidence="4" id="KW-0130">Cell adhesion</keyword>
<evidence type="ECO:0000313" key="16">
    <source>
        <dbReference type="RefSeq" id="XP_035446265.2"/>
    </source>
</evidence>
<name>A0A9R0DAX0_SPOFR</name>
<dbReference type="SUPFAM" id="SSF56112">
    <property type="entry name" value="Protein kinase-like (PK-like)"/>
    <property type="match status" value="1"/>
</dbReference>
<reference evidence="16" key="1">
    <citation type="submission" date="2025-08" db="UniProtKB">
        <authorList>
            <consortium name="RefSeq"/>
        </authorList>
    </citation>
    <scope>IDENTIFICATION</scope>
    <source>
        <tissue evidence="16">Whole larval tissue</tissue>
    </source>
</reference>
<gene>
    <name evidence="16" type="primary">LOC118273410</name>
</gene>
<dbReference type="GO" id="GO:0051897">
    <property type="term" value="P:positive regulation of phosphatidylinositol 3-kinase/protein kinase B signal transduction"/>
    <property type="evidence" value="ECO:0007669"/>
    <property type="project" value="TreeGrafter"/>
</dbReference>
<dbReference type="PROSITE" id="PS50011">
    <property type="entry name" value="PROTEIN_KINASE_DOM"/>
    <property type="match status" value="1"/>
</dbReference>
<evidence type="ECO:0000256" key="11">
    <source>
        <dbReference type="SAM" id="MobiDB-lite"/>
    </source>
</evidence>
<accession>A0A9R0DAX0</accession>
<keyword evidence="6 12" id="KW-0472">Membrane</keyword>
<evidence type="ECO:0000256" key="1">
    <source>
        <dbReference type="ARBA" id="ARBA00004162"/>
    </source>
</evidence>
<dbReference type="CDD" id="cd00192">
    <property type="entry name" value="PTKc"/>
    <property type="match status" value="1"/>
</dbReference>
<dbReference type="Gene3D" id="3.40.50.2300">
    <property type="match status" value="1"/>
</dbReference>
<protein>
    <submittedName>
        <fullName evidence="16">Uncharacterized protein LOC118273410</fullName>
    </submittedName>
</protein>
<dbReference type="PANTHER" id="PTHR24416">
    <property type="entry name" value="TYROSINE-PROTEIN KINASE RECEPTOR"/>
    <property type="match status" value="1"/>
</dbReference>
<keyword evidence="8" id="KW-0325">Glycoprotein</keyword>
<dbReference type="InterPro" id="IPR001245">
    <property type="entry name" value="Ser-Thr/Tyr_kinase_cat_dom"/>
</dbReference>
<dbReference type="GO" id="GO:0010976">
    <property type="term" value="P:positive regulation of neuron projection development"/>
    <property type="evidence" value="ECO:0007669"/>
    <property type="project" value="TreeGrafter"/>
</dbReference>
<comment type="catalytic activity">
    <reaction evidence="9">
        <text>L-tyrosyl-[protein] + ATP = O-phospho-L-tyrosyl-[protein] + ADP + H(+)</text>
        <dbReference type="Rhea" id="RHEA:10596"/>
        <dbReference type="Rhea" id="RHEA-COMP:10136"/>
        <dbReference type="Rhea" id="RHEA-COMP:20101"/>
        <dbReference type="ChEBI" id="CHEBI:15378"/>
        <dbReference type="ChEBI" id="CHEBI:30616"/>
        <dbReference type="ChEBI" id="CHEBI:46858"/>
        <dbReference type="ChEBI" id="CHEBI:61978"/>
        <dbReference type="ChEBI" id="CHEBI:456216"/>
        <dbReference type="EC" id="2.7.10.1"/>
    </reaction>
</comment>
<dbReference type="InterPro" id="IPR050122">
    <property type="entry name" value="RTK"/>
</dbReference>
<keyword evidence="7" id="KW-0675">Receptor</keyword>
<dbReference type="GO" id="GO:0043235">
    <property type="term" value="C:receptor complex"/>
    <property type="evidence" value="ECO:0007669"/>
    <property type="project" value="TreeGrafter"/>
</dbReference>
<dbReference type="SUPFAM" id="SSF53822">
    <property type="entry name" value="Periplasmic binding protein-like I"/>
    <property type="match status" value="1"/>
</dbReference>
<dbReference type="PRINTS" id="PR00109">
    <property type="entry name" value="TYRKINASE"/>
</dbReference>
<dbReference type="InterPro" id="IPR011009">
    <property type="entry name" value="Kinase-like_dom_sf"/>
</dbReference>
<dbReference type="Pfam" id="PF07714">
    <property type="entry name" value="PK_Tyr_Ser-Thr"/>
    <property type="match status" value="1"/>
</dbReference>
<keyword evidence="5 12" id="KW-1133">Transmembrane helix</keyword>
<dbReference type="GO" id="GO:0004714">
    <property type="term" value="F:transmembrane receptor protein tyrosine kinase activity"/>
    <property type="evidence" value="ECO:0007669"/>
    <property type="project" value="UniProtKB-EC"/>
</dbReference>
<feature type="domain" description="Protein kinase" evidence="14">
    <location>
        <begin position="825"/>
        <end position="1113"/>
    </location>
</feature>
<dbReference type="Pfam" id="PF01094">
    <property type="entry name" value="ANF_receptor"/>
    <property type="match status" value="1"/>
</dbReference>
<proteinExistence type="predicted"/>
<dbReference type="Gene3D" id="1.10.510.10">
    <property type="entry name" value="Transferase(Phosphotransferase) domain 1"/>
    <property type="match status" value="1"/>
</dbReference>
<dbReference type="SMART" id="SM00219">
    <property type="entry name" value="TyrKc"/>
    <property type="match status" value="1"/>
</dbReference>
<feature type="region of interest" description="Disordered" evidence="11">
    <location>
        <begin position="1117"/>
        <end position="1151"/>
    </location>
</feature>
<evidence type="ECO:0000256" key="2">
    <source>
        <dbReference type="ARBA" id="ARBA00022692"/>
    </source>
</evidence>
<dbReference type="InterPro" id="IPR028082">
    <property type="entry name" value="Peripla_BP_I"/>
</dbReference>
<feature type="chain" id="PRO_5040224862" evidence="13">
    <location>
        <begin position="33"/>
        <end position="1151"/>
    </location>
</feature>
<dbReference type="Proteomes" id="UP000829999">
    <property type="component" value="Chromosome 1"/>
</dbReference>
<dbReference type="GO" id="GO:0005886">
    <property type="term" value="C:plasma membrane"/>
    <property type="evidence" value="ECO:0007669"/>
    <property type="project" value="UniProtKB-SubCell"/>
</dbReference>
<evidence type="ECO:0000256" key="10">
    <source>
        <dbReference type="PROSITE-ProRule" id="PRU10141"/>
    </source>
</evidence>
<dbReference type="PROSITE" id="PS00107">
    <property type="entry name" value="PROTEIN_KINASE_ATP"/>
    <property type="match status" value="1"/>
</dbReference>